<feature type="compositionally biased region" description="Polar residues" evidence="13">
    <location>
        <begin position="400"/>
        <end position="412"/>
    </location>
</feature>
<keyword evidence="2" id="KW-0678">Repressor</keyword>
<evidence type="ECO:0000259" key="15">
    <source>
        <dbReference type="PROSITE" id="PS51183"/>
    </source>
</evidence>
<comment type="caution">
    <text evidence="18">The sequence shown here is derived from an EMBL/GenBank/DDBJ whole genome shotgun (WGS) entry which is preliminary data.</text>
</comment>
<evidence type="ECO:0000259" key="16">
    <source>
        <dbReference type="PROSITE" id="PS51184"/>
    </source>
</evidence>
<feature type="domain" description="C2H2-type" evidence="14">
    <location>
        <begin position="902"/>
        <end position="930"/>
    </location>
</feature>
<dbReference type="AlphaFoldDB" id="A0A0W0CTK1"/>
<dbReference type="VEuPathDB" id="FungiDB:CAGL0L11880g"/>
<dbReference type="SMART" id="SM00545">
    <property type="entry name" value="JmjN"/>
    <property type="match status" value="1"/>
</dbReference>
<feature type="region of interest" description="Disordered" evidence="13">
    <location>
        <begin position="382"/>
        <end position="471"/>
    </location>
</feature>
<keyword evidence="7" id="KW-0862">Zinc</keyword>
<dbReference type="GO" id="GO:0043565">
    <property type="term" value="F:sequence-specific DNA binding"/>
    <property type="evidence" value="ECO:0007669"/>
    <property type="project" value="EnsemblFungi"/>
</dbReference>
<dbReference type="GO" id="GO:0008270">
    <property type="term" value="F:zinc ion binding"/>
    <property type="evidence" value="ECO:0007669"/>
    <property type="project" value="UniProtKB-KW"/>
</dbReference>
<dbReference type="PROSITE" id="PS00028">
    <property type="entry name" value="ZINC_FINGER_C2H2_1"/>
    <property type="match status" value="1"/>
</dbReference>
<dbReference type="PROSITE" id="PS50157">
    <property type="entry name" value="ZINC_FINGER_C2H2_2"/>
    <property type="match status" value="2"/>
</dbReference>
<dbReference type="PROSITE" id="PS51184">
    <property type="entry name" value="JMJC"/>
    <property type="match status" value="1"/>
</dbReference>
<feature type="domain" description="C2H2-type" evidence="14">
    <location>
        <begin position="931"/>
        <end position="949"/>
    </location>
</feature>
<evidence type="ECO:0000256" key="7">
    <source>
        <dbReference type="ARBA" id="ARBA00022833"/>
    </source>
</evidence>
<evidence type="ECO:0000256" key="2">
    <source>
        <dbReference type="ARBA" id="ARBA00022491"/>
    </source>
</evidence>
<gene>
    <name evidence="18" type="ORF">AO440_004806</name>
    <name evidence="17" type="ORF">AO440_005084</name>
</gene>
<dbReference type="FunFam" id="3.30.160.60:FF:000100">
    <property type="entry name" value="Zinc finger 45-like"/>
    <property type="match status" value="1"/>
</dbReference>
<dbReference type="Pfam" id="PF00096">
    <property type="entry name" value="zf-C2H2"/>
    <property type="match status" value="1"/>
</dbReference>
<evidence type="ECO:0000313" key="17">
    <source>
        <dbReference type="EMBL" id="KTA99194.1"/>
    </source>
</evidence>
<keyword evidence="4" id="KW-0479">Metal-binding</keyword>
<comment type="subcellular location">
    <subcellularLocation>
        <location evidence="1">Nucleus</location>
    </subcellularLocation>
</comment>
<dbReference type="InterPro" id="IPR013087">
    <property type="entry name" value="Znf_C2H2_type"/>
</dbReference>
<dbReference type="SMART" id="SM00355">
    <property type="entry name" value="ZnF_C2H2"/>
    <property type="match status" value="2"/>
</dbReference>
<name>A0A0W0CTK1_CANGB</name>
<dbReference type="GO" id="GO:0032968">
    <property type="term" value="P:positive regulation of transcription elongation by RNA polymerase II"/>
    <property type="evidence" value="ECO:0007669"/>
    <property type="project" value="EnsemblFungi"/>
</dbReference>
<feature type="compositionally biased region" description="Basic and acidic residues" evidence="13">
    <location>
        <begin position="426"/>
        <end position="438"/>
    </location>
</feature>
<evidence type="ECO:0000256" key="8">
    <source>
        <dbReference type="ARBA" id="ARBA00023015"/>
    </source>
</evidence>
<keyword evidence="9" id="KW-0238">DNA-binding</keyword>
<dbReference type="InterPro" id="IPR003347">
    <property type="entry name" value="JmjC_dom"/>
</dbReference>
<evidence type="ECO:0000256" key="3">
    <source>
        <dbReference type="ARBA" id="ARBA00022553"/>
    </source>
</evidence>
<evidence type="ECO:0000256" key="11">
    <source>
        <dbReference type="ARBA" id="ARBA00023242"/>
    </source>
</evidence>
<feature type="region of interest" description="Disordered" evidence="13">
    <location>
        <begin position="105"/>
        <end position="135"/>
    </location>
</feature>
<dbReference type="VEuPathDB" id="FungiDB:GWK60_L15851"/>
<feature type="domain" description="JmjC" evidence="16">
    <location>
        <begin position="196"/>
        <end position="358"/>
    </location>
</feature>
<keyword evidence="3" id="KW-0597">Phosphoprotein</keyword>
<evidence type="ECO:0000256" key="13">
    <source>
        <dbReference type="SAM" id="MobiDB-lite"/>
    </source>
</evidence>
<feature type="domain" description="JmjN" evidence="15">
    <location>
        <begin position="7"/>
        <end position="48"/>
    </location>
</feature>
<dbReference type="GO" id="GO:0032454">
    <property type="term" value="F:histone H3K9 demethylase activity"/>
    <property type="evidence" value="ECO:0007669"/>
    <property type="project" value="EnsemblFungi"/>
</dbReference>
<evidence type="ECO:0000256" key="10">
    <source>
        <dbReference type="ARBA" id="ARBA00023163"/>
    </source>
</evidence>
<keyword evidence="5" id="KW-0677">Repeat</keyword>
<dbReference type="PROSITE" id="PS51183">
    <property type="entry name" value="JMJN"/>
    <property type="match status" value="1"/>
</dbReference>
<feature type="compositionally biased region" description="Low complexity" evidence="13">
    <location>
        <begin position="593"/>
        <end position="607"/>
    </location>
</feature>
<feature type="compositionally biased region" description="Basic and acidic residues" evidence="13">
    <location>
        <begin position="112"/>
        <end position="125"/>
    </location>
</feature>
<dbReference type="EMBL" id="LLZZ01000147">
    <property type="protein sequence ID" value="KTA99194.1"/>
    <property type="molecule type" value="Genomic_DNA"/>
</dbReference>
<evidence type="ECO:0000313" key="19">
    <source>
        <dbReference type="Proteomes" id="UP000054886"/>
    </source>
</evidence>
<proteinExistence type="predicted"/>
<keyword evidence="8" id="KW-0805">Transcription regulation</keyword>
<dbReference type="GO" id="GO:0051864">
    <property type="term" value="F:histone H3K36 demethylase activity"/>
    <property type="evidence" value="ECO:0007669"/>
    <property type="project" value="EnsemblFungi"/>
</dbReference>
<feature type="region of interest" description="Disordered" evidence="13">
    <location>
        <begin position="593"/>
        <end position="628"/>
    </location>
</feature>
<feature type="compositionally biased region" description="Acidic residues" evidence="13">
    <location>
        <begin position="415"/>
        <end position="425"/>
    </location>
</feature>
<dbReference type="PANTHER" id="PTHR10694:SF7">
    <property type="entry name" value="[HISTONE H3]-TRIMETHYL-L-LYSINE(9) DEMETHYLASE"/>
    <property type="match status" value="1"/>
</dbReference>
<dbReference type="FunFam" id="2.60.120.650:FF:000038">
    <property type="entry name" value="Transcriptional repressor"/>
    <property type="match status" value="1"/>
</dbReference>
<evidence type="ECO:0000256" key="12">
    <source>
        <dbReference type="PROSITE-ProRule" id="PRU00042"/>
    </source>
</evidence>
<organism evidence="18 19">
    <name type="scientific">Candida glabrata</name>
    <name type="common">Yeast</name>
    <name type="synonym">Torulopsis glabrata</name>
    <dbReference type="NCBI Taxonomy" id="5478"/>
    <lineage>
        <taxon>Eukaryota</taxon>
        <taxon>Fungi</taxon>
        <taxon>Dikarya</taxon>
        <taxon>Ascomycota</taxon>
        <taxon>Saccharomycotina</taxon>
        <taxon>Saccharomycetes</taxon>
        <taxon>Saccharomycetales</taxon>
        <taxon>Saccharomycetaceae</taxon>
        <taxon>Nakaseomyces</taxon>
    </lineage>
</organism>
<accession>A0A0W0CTK1</accession>
<sequence>MEVVDGVPVFRPTWEEFKDFMGYMEKIRPHGMASGIVKVIPPREWLDRAGREPREDLLREVRIRNPIQQHVSGSKGVYMISNVEKNKTYNMIQWKDLSYDFRVPDDPSSLKNKSEESIQDNERSQQRRRSSSGIKLKNCDSATEEDFQNFMKEYNAENIRDFDDEERLKFLESYYWKTLNFTTPLYGADSSGSIFPSDLEEWNVAKLPNVLSHIDQDIPGVNQAYLYAGLWKASFTWHLEDQDLYSINYIHFGAPKQWYSIPQEDHEKFYEFMKEKFPEEASKCKEFLRHKMFLVSPKVLKENDIKCNKVTHYEHEFIITYPYGYHAGFNYGYNLAESVNFALEDWLEIGKKAGKCRCISDSVEVDVDKLAENWSNFKKKREIEDAETEDSPQKKRKSSTVDSNETISNVSATKEDDEVKNEDNDDNSKLIRDVKKEVTNSNGDDLNASVDVQRQSNDNTFGDNSNPASNIKMESNKTKIEANVPGVAKKLRGFDELLNRSPQNSPRMETSLKNDPFFARDSPLRSNSPGTNLFFNQSIQRMSSPILSKMIDLSNIVEPTLDDPTLKFKRKTNLPSQLIGNSNISSPLLQNIQDQQNQQQQQQRSQNGTPLSNLSFGPMRSGLGSNPVLLDNNDDNMLALSLTSMANSRPSSPRLHHINIPNEANSKMKSGSNDTVNAASNFVTSGSNVQQGMSVVSPKPVPYYGNQFERTFNSMPSPIPMSPGGSNMPFIKRLKSPNIVTLNISREGSKSPVSLQNEVRSPLGLNTTLSYPIPTEKQLSNLNPVNNSNYQAASPALMDDKNNINPNQNMNSLLDMGLSAFQNSPSNGLRQISSETYESSPLMSLAAAANKDIELTNSMMRPSRSKTKLPTDKARSKSKSVEAQGPKFEKGEVILSDSGKIYVCQECKRQFSSGHHLTRHKKSVHSGEKPHSCPKCGKRFKRRDHVLQHLNKKIPCIPGVGSSAGTDMVQVMKDDDRIME</sequence>
<dbReference type="SUPFAM" id="SSF51197">
    <property type="entry name" value="Clavaminate synthase-like"/>
    <property type="match status" value="1"/>
</dbReference>
<protein>
    <submittedName>
        <fullName evidence="18">DNA damage-responsive transcriptional repressor RPH1</fullName>
    </submittedName>
</protein>
<dbReference type="Proteomes" id="UP000054886">
    <property type="component" value="Unassembled WGS sequence"/>
</dbReference>
<dbReference type="PANTHER" id="PTHR10694">
    <property type="entry name" value="LYSINE-SPECIFIC DEMETHYLASE"/>
    <property type="match status" value="1"/>
</dbReference>
<dbReference type="InterPro" id="IPR003349">
    <property type="entry name" value="JmjN"/>
</dbReference>
<feature type="region of interest" description="Disordered" evidence="13">
    <location>
        <begin position="918"/>
        <end position="937"/>
    </location>
</feature>
<dbReference type="SUPFAM" id="SSF57667">
    <property type="entry name" value="beta-beta-alpha zinc fingers"/>
    <property type="match status" value="1"/>
</dbReference>
<dbReference type="VEuPathDB" id="FungiDB:GVI51_L11825"/>
<evidence type="ECO:0000256" key="9">
    <source>
        <dbReference type="ARBA" id="ARBA00023125"/>
    </source>
</evidence>
<evidence type="ECO:0000313" key="18">
    <source>
        <dbReference type="EMBL" id="KTB02927.1"/>
    </source>
</evidence>
<evidence type="ECO:0000256" key="1">
    <source>
        <dbReference type="ARBA" id="ARBA00004123"/>
    </source>
</evidence>
<keyword evidence="10" id="KW-0804">Transcription</keyword>
<dbReference type="Pfam" id="PF02373">
    <property type="entry name" value="JmjC"/>
    <property type="match status" value="1"/>
</dbReference>
<feature type="compositionally biased region" description="Polar residues" evidence="13">
    <location>
        <begin position="439"/>
        <end position="471"/>
    </location>
</feature>
<dbReference type="EMBL" id="LLZZ01000122">
    <property type="protein sequence ID" value="KTB02927.1"/>
    <property type="molecule type" value="Genomic_DNA"/>
</dbReference>
<dbReference type="Gene3D" id="2.60.120.650">
    <property type="entry name" value="Cupin"/>
    <property type="match status" value="1"/>
</dbReference>
<evidence type="ECO:0000259" key="14">
    <source>
        <dbReference type="PROSITE" id="PS50157"/>
    </source>
</evidence>
<dbReference type="GO" id="GO:0005634">
    <property type="term" value="C:nucleus"/>
    <property type="evidence" value="ECO:0007669"/>
    <property type="project" value="UniProtKB-SubCell"/>
</dbReference>
<dbReference type="SMART" id="SM00558">
    <property type="entry name" value="JmjC"/>
    <property type="match status" value="1"/>
</dbReference>
<dbReference type="FunFam" id="3.30.160.60:FF:001692">
    <property type="entry name" value="Transcriptional activator/repressor GIS1"/>
    <property type="match status" value="1"/>
</dbReference>
<evidence type="ECO:0000256" key="4">
    <source>
        <dbReference type="ARBA" id="ARBA00022723"/>
    </source>
</evidence>
<dbReference type="GO" id="GO:0001227">
    <property type="term" value="F:DNA-binding transcription repressor activity, RNA polymerase II-specific"/>
    <property type="evidence" value="ECO:0007669"/>
    <property type="project" value="EnsemblFungi"/>
</dbReference>
<evidence type="ECO:0000256" key="6">
    <source>
        <dbReference type="ARBA" id="ARBA00022771"/>
    </source>
</evidence>
<keyword evidence="11" id="KW-0539">Nucleus</keyword>
<evidence type="ECO:0000256" key="5">
    <source>
        <dbReference type="ARBA" id="ARBA00022737"/>
    </source>
</evidence>
<dbReference type="GO" id="GO:0000785">
    <property type="term" value="C:chromatin"/>
    <property type="evidence" value="ECO:0007669"/>
    <property type="project" value="TreeGrafter"/>
</dbReference>
<dbReference type="VEuPathDB" id="FungiDB:B1J91_L11880g"/>
<dbReference type="Gene3D" id="3.30.160.60">
    <property type="entry name" value="Classic Zinc Finger"/>
    <property type="match status" value="2"/>
</dbReference>
<keyword evidence="6 12" id="KW-0863">Zinc-finger</keyword>
<reference evidence="18 19" key="1">
    <citation type="submission" date="2015-10" db="EMBL/GenBank/DDBJ databases">
        <title>Draft genomes sequences of Candida glabrata isolates 1A, 1B, 2A, 2B, 3A and 3B.</title>
        <authorList>
            <person name="Haavelsrud O.E."/>
            <person name="Gaustad P."/>
        </authorList>
    </citation>
    <scope>NUCLEOTIDE SEQUENCE [LARGE SCALE GENOMIC DNA]</scope>
    <source>
        <strain evidence="18">910700640</strain>
    </source>
</reference>
<dbReference type="Pfam" id="PF02375">
    <property type="entry name" value="JmjN"/>
    <property type="match status" value="1"/>
</dbReference>
<dbReference type="InterPro" id="IPR036236">
    <property type="entry name" value="Znf_C2H2_sf"/>
</dbReference>
<dbReference type="GO" id="GO:0010507">
    <property type="term" value="P:negative regulation of autophagy"/>
    <property type="evidence" value="ECO:0007669"/>
    <property type="project" value="EnsemblFungi"/>
</dbReference>
<feature type="region of interest" description="Disordered" evidence="13">
    <location>
        <begin position="859"/>
        <end position="885"/>
    </location>
</feature>